<evidence type="ECO:0000313" key="2">
    <source>
        <dbReference type="Proteomes" id="UP001176941"/>
    </source>
</evidence>
<dbReference type="EMBL" id="OX460343">
    <property type="protein sequence ID" value="CAI9180482.1"/>
    <property type="molecule type" value="Genomic_DNA"/>
</dbReference>
<reference evidence="1" key="1">
    <citation type="submission" date="2023-04" db="EMBL/GenBank/DDBJ databases">
        <authorList>
            <consortium name="ELIXIR-Norway"/>
        </authorList>
    </citation>
    <scope>NUCLEOTIDE SEQUENCE [LARGE SCALE GENOMIC DNA]</scope>
</reference>
<protein>
    <submittedName>
        <fullName evidence="1">Uncharacterized protein</fullName>
    </submittedName>
</protein>
<keyword evidence="2" id="KW-1185">Reference proteome</keyword>
<organism evidence="1 2">
    <name type="scientific">Rangifer tarandus platyrhynchus</name>
    <name type="common">Svalbard reindeer</name>
    <dbReference type="NCBI Taxonomy" id="3082113"/>
    <lineage>
        <taxon>Eukaryota</taxon>
        <taxon>Metazoa</taxon>
        <taxon>Chordata</taxon>
        <taxon>Craniata</taxon>
        <taxon>Vertebrata</taxon>
        <taxon>Euteleostomi</taxon>
        <taxon>Mammalia</taxon>
        <taxon>Eutheria</taxon>
        <taxon>Laurasiatheria</taxon>
        <taxon>Artiodactyla</taxon>
        <taxon>Ruminantia</taxon>
        <taxon>Pecora</taxon>
        <taxon>Cervidae</taxon>
        <taxon>Odocoileinae</taxon>
        <taxon>Rangifer</taxon>
    </lineage>
</organism>
<evidence type="ECO:0000313" key="1">
    <source>
        <dbReference type="EMBL" id="CAI9180482.1"/>
    </source>
</evidence>
<accession>A0ABN9A2J7</accession>
<gene>
    <name evidence="1" type="ORF">MRATA1EN1_LOCUS29444</name>
</gene>
<proteinExistence type="predicted"/>
<sequence length="104" mass="11760">MQETRVRSLVQEGPTCHGATKTHVPQLLSLCSGASEPKLLSQQALEPVVCNNRSHRNEKLQYNYRVALFTATRVKPACSNEDPAQPKINKIIIFFKRKKEKQKG</sequence>
<dbReference type="Proteomes" id="UP001176941">
    <property type="component" value="Chromosome X"/>
</dbReference>
<name>A0ABN9A2J7_RANTA</name>